<accession>A0A4Z2J699</accession>
<keyword evidence="1" id="KW-1133">Transmembrane helix</keyword>
<gene>
    <name evidence="2" type="ORF">EYF80_004416</name>
</gene>
<comment type="caution">
    <text evidence="2">The sequence shown here is derived from an EMBL/GenBank/DDBJ whole genome shotgun (WGS) entry which is preliminary data.</text>
</comment>
<evidence type="ECO:0000313" key="2">
    <source>
        <dbReference type="EMBL" id="TNN85394.1"/>
    </source>
</evidence>
<feature type="transmembrane region" description="Helical" evidence="1">
    <location>
        <begin position="105"/>
        <end position="126"/>
    </location>
</feature>
<name>A0A4Z2J699_9TELE</name>
<dbReference type="EMBL" id="SRLO01000021">
    <property type="protein sequence ID" value="TNN85394.1"/>
    <property type="molecule type" value="Genomic_DNA"/>
</dbReference>
<dbReference type="Proteomes" id="UP000314294">
    <property type="component" value="Unassembled WGS sequence"/>
</dbReference>
<evidence type="ECO:0000313" key="3">
    <source>
        <dbReference type="Proteomes" id="UP000314294"/>
    </source>
</evidence>
<dbReference type="AlphaFoldDB" id="A0A4Z2J699"/>
<keyword evidence="3" id="KW-1185">Reference proteome</keyword>
<keyword evidence="1" id="KW-0812">Transmembrane</keyword>
<protein>
    <submittedName>
        <fullName evidence="2">Uncharacterized protein</fullName>
    </submittedName>
</protein>
<proteinExistence type="predicted"/>
<reference evidence="2 3" key="1">
    <citation type="submission" date="2019-03" db="EMBL/GenBank/DDBJ databases">
        <title>First draft genome of Liparis tanakae, snailfish: a comprehensive survey of snailfish specific genes.</title>
        <authorList>
            <person name="Kim W."/>
            <person name="Song I."/>
            <person name="Jeong J.-H."/>
            <person name="Kim D."/>
            <person name="Kim S."/>
            <person name="Ryu S."/>
            <person name="Song J.Y."/>
            <person name="Lee S.K."/>
        </authorList>
    </citation>
    <scope>NUCLEOTIDE SEQUENCE [LARGE SCALE GENOMIC DNA]</scope>
    <source>
        <tissue evidence="2">Muscle</tissue>
    </source>
</reference>
<organism evidence="2 3">
    <name type="scientific">Liparis tanakae</name>
    <name type="common">Tanaka's snailfish</name>
    <dbReference type="NCBI Taxonomy" id="230148"/>
    <lineage>
        <taxon>Eukaryota</taxon>
        <taxon>Metazoa</taxon>
        <taxon>Chordata</taxon>
        <taxon>Craniata</taxon>
        <taxon>Vertebrata</taxon>
        <taxon>Euteleostomi</taxon>
        <taxon>Actinopterygii</taxon>
        <taxon>Neopterygii</taxon>
        <taxon>Teleostei</taxon>
        <taxon>Neoteleostei</taxon>
        <taxon>Acanthomorphata</taxon>
        <taxon>Eupercaria</taxon>
        <taxon>Perciformes</taxon>
        <taxon>Cottioidei</taxon>
        <taxon>Cottales</taxon>
        <taxon>Liparidae</taxon>
        <taxon>Liparis</taxon>
    </lineage>
</organism>
<keyword evidence="1" id="KW-0472">Membrane</keyword>
<sequence>MTPAGSVQSLRFSLDVQSLDFNLAMSIAILHLLGKEEEEEGMKAKEVATSAPADVAGVYWRIVLGTNWVHMLTKQAAEGVMASQPVHGAINPEYITAGLEADPQYATSSVFVMLLIAIASSHLFLFTG</sequence>
<evidence type="ECO:0000256" key="1">
    <source>
        <dbReference type="SAM" id="Phobius"/>
    </source>
</evidence>